<keyword evidence="2" id="KW-1185">Reference proteome</keyword>
<comment type="caution">
    <text evidence="1">The sequence shown here is derived from an EMBL/GenBank/DDBJ whole genome shotgun (WGS) entry which is preliminary data.</text>
</comment>
<evidence type="ECO:0000313" key="2">
    <source>
        <dbReference type="Proteomes" id="UP001187346"/>
    </source>
</evidence>
<dbReference type="RefSeq" id="WP_317775352.1">
    <property type="nucleotide sequence ID" value="NZ_JAWMAJ010000237.1"/>
</dbReference>
<sequence>MRWDDITLAILAGFGCVTLLLAQLNDLLGKLPEIIRAWRRVRRELDSGDGTSGGSPSGPDDVG</sequence>
<dbReference type="PROSITE" id="PS51257">
    <property type="entry name" value="PROKAR_LIPOPROTEIN"/>
    <property type="match status" value="1"/>
</dbReference>
<dbReference type="EMBL" id="JAWMAJ010000237">
    <property type="protein sequence ID" value="MDV7222577.1"/>
    <property type="molecule type" value="Genomic_DNA"/>
</dbReference>
<accession>A0ABU4FPQ8</accession>
<proteinExistence type="predicted"/>
<name>A0ABU4FPQ8_9ACTN</name>
<organism evidence="1 2">
    <name type="scientific">Streptomyces prunicolor</name>
    <dbReference type="NCBI Taxonomy" id="67348"/>
    <lineage>
        <taxon>Bacteria</taxon>
        <taxon>Bacillati</taxon>
        <taxon>Actinomycetota</taxon>
        <taxon>Actinomycetes</taxon>
        <taxon>Kitasatosporales</taxon>
        <taxon>Streptomycetaceae</taxon>
        <taxon>Streptomyces</taxon>
    </lineage>
</organism>
<reference evidence="1 2" key="1">
    <citation type="submission" date="2023-10" db="EMBL/GenBank/DDBJ databases">
        <title>Characterization of rhizosphere-enriched actinobacteria from wheat plants lab-grown on chernevaya soil.</title>
        <authorList>
            <person name="Tikhonova E.N."/>
            <person name="Konopkin A."/>
            <person name="Kravchenko I.K."/>
        </authorList>
    </citation>
    <scope>NUCLEOTIDE SEQUENCE [LARGE SCALE GENOMIC DNA]</scope>
    <source>
        <strain evidence="1 2">RR29</strain>
    </source>
</reference>
<evidence type="ECO:0000313" key="1">
    <source>
        <dbReference type="EMBL" id="MDV7222577.1"/>
    </source>
</evidence>
<gene>
    <name evidence="1" type="ORF">R5A26_42260</name>
</gene>
<dbReference type="Proteomes" id="UP001187346">
    <property type="component" value="Unassembled WGS sequence"/>
</dbReference>
<protein>
    <submittedName>
        <fullName evidence="1">Uncharacterized protein</fullName>
    </submittedName>
</protein>